<feature type="non-terminal residue" evidence="2">
    <location>
        <position position="1"/>
    </location>
</feature>
<dbReference type="AlphaFoldDB" id="A0A0L0F8Y4"/>
<dbReference type="Pfam" id="PF00787">
    <property type="entry name" value="PX"/>
    <property type="match status" value="1"/>
</dbReference>
<evidence type="ECO:0000313" key="3">
    <source>
        <dbReference type="Proteomes" id="UP000054560"/>
    </source>
</evidence>
<sequence>FAQNVRFGKKHWTIHRRYRDFAALYRVMRREFPVDHRTDLQLPPRRLVTFNKFDSVFLARRTKQLDLFAKTLIRNPNFLNHPLVLLFFSTSWTLVYNFEDTDGKANGELLQPRGGHESESLSPREMKRYVEATQGSRKLYVNASKNSSSSGSNTRRVNDISNLTKKRLLMRKPSVPYFHEHVEPVSIVDAHPRLRFLRGEKKKVIANKSRSGTPARVVTE</sequence>
<dbReference type="GeneID" id="25914769"/>
<name>A0A0L0F8Y4_9EUKA</name>
<dbReference type="STRING" id="667725.A0A0L0F8Y4"/>
<accession>A0A0L0F8Y4</accession>
<dbReference type="SUPFAM" id="SSF64268">
    <property type="entry name" value="PX domain"/>
    <property type="match status" value="1"/>
</dbReference>
<dbReference type="InterPro" id="IPR001683">
    <property type="entry name" value="PX_dom"/>
</dbReference>
<dbReference type="GO" id="GO:0035091">
    <property type="term" value="F:phosphatidylinositol binding"/>
    <property type="evidence" value="ECO:0007669"/>
    <property type="project" value="InterPro"/>
</dbReference>
<feature type="domain" description="PX" evidence="1">
    <location>
        <begin position="1"/>
        <end position="95"/>
    </location>
</feature>
<dbReference type="OrthoDB" id="10064318at2759"/>
<gene>
    <name evidence="2" type="ORF">SARC_14265</name>
</gene>
<dbReference type="CDD" id="cd06093">
    <property type="entry name" value="PX_domain"/>
    <property type="match status" value="1"/>
</dbReference>
<reference evidence="2 3" key="1">
    <citation type="submission" date="2011-02" db="EMBL/GenBank/DDBJ databases">
        <title>The Genome Sequence of Sphaeroforma arctica JP610.</title>
        <authorList>
            <consortium name="The Broad Institute Genome Sequencing Platform"/>
            <person name="Russ C."/>
            <person name="Cuomo C."/>
            <person name="Young S.K."/>
            <person name="Zeng Q."/>
            <person name="Gargeya S."/>
            <person name="Alvarado L."/>
            <person name="Berlin A."/>
            <person name="Chapman S.B."/>
            <person name="Chen Z."/>
            <person name="Freedman E."/>
            <person name="Gellesch M."/>
            <person name="Goldberg J."/>
            <person name="Griggs A."/>
            <person name="Gujja S."/>
            <person name="Heilman E."/>
            <person name="Heiman D."/>
            <person name="Howarth C."/>
            <person name="Mehta T."/>
            <person name="Neiman D."/>
            <person name="Pearson M."/>
            <person name="Roberts A."/>
            <person name="Saif S."/>
            <person name="Shea T."/>
            <person name="Shenoy N."/>
            <person name="Sisk P."/>
            <person name="Stolte C."/>
            <person name="Sykes S."/>
            <person name="White J."/>
            <person name="Yandava C."/>
            <person name="Burger G."/>
            <person name="Gray M.W."/>
            <person name="Holland P.W.H."/>
            <person name="King N."/>
            <person name="Lang F.B.F."/>
            <person name="Roger A.J."/>
            <person name="Ruiz-Trillo I."/>
            <person name="Haas B."/>
            <person name="Nusbaum C."/>
            <person name="Birren B."/>
        </authorList>
    </citation>
    <scope>NUCLEOTIDE SEQUENCE [LARGE SCALE GENOMIC DNA]</scope>
    <source>
        <strain evidence="2 3">JP610</strain>
    </source>
</reference>
<keyword evidence="3" id="KW-1185">Reference proteome</keyword>
<dbReference type="InterPro" id="IPR036871">
    <property type="entry name" value="PX_dom_sf"/>
</dbReference>
<dbReference type="EMBL" id="KQ245966">
    <property type="protein sequence ID" value="KNC73177.1"/>
    <property type="molecule type" value="Genomic_DNA"/>
</dbReference>
<evidence type="ECO:0000313" key="2">
    <source>
        <dbReference type="EMBL" id="KNC73177.1"/>
    </source>
</evidence>
<organism evidence="2 3">
    <name type="scientific">Sphaeroforma arctica JP610</name>
    <dbReference type="NCBI Taxonomy" id="667725"/>
    <lineage>
        <taxon>Eukaryota</taxon>
        <taxon>Ichthyosporea</taxon>
        <taxon>Ichthyophonida</taxon>
        <taxon>Sphaeroforma</taxon>
    </lineage>
</organism>
<evidence type="ECO:0000259" key="1">
    <source>
        <dbReference type="PROSITE" id="PS50195"/>
    </source>
</evidence>
<dbReference type="Gene3D" id="3.30.1520.10">
    <property type="entry name" value="Phox-like domain"/>
    <property type="match status" value="1"/>
</dbReference>
<dbReference type="RefSeq" id="XP_014147079.1">
    <property type="nucleotide sequence ID" value="XM_014291604.1"/>
</dbReference>
<dbReference type="Proteomes" id="UP000054560">
    <property type="component" value="Unassembled WGS sequence"/>
</dbReference>
<proteinExistence type="predicted"/>
<dbReference type="PROSITE" id="PS50195">
    <property type="entry name" value="PX"/>
    <property type="match status" value="1"/>
</dbReference>
<protein>
    <recommendedName>
        <fullName evidence="1">PX domain-containing protein</fullName>
    </recommendedName>
</protein>